<dbReference type="PIRSF" id="PIRSF037992">
    <property type="entry name" value="hnRNP-C_Raly"/>
    <property type="match status" value="1"/>
</dbReference>
<gene>
    <name evidence="8" type="ORF">UPYG_G00176970</name>
</gene>
<evidence type="ECO:0000256" key="1">
    <source>
        <dbReference type="ARBA" id="ARBA00008631"/>
    </source>
</evidence>
<evidence type="ECO:0000313" key="9">
    <source>
        <dbReference type="Proteomes" id="UP001557470"/>
    </source>
</evidence>
<feature type="region of interest" description="Disordered" evidence="6">
    <location>
        <begin position="255"/>
        <end position="310"/>
    </location>
</feature>
<dbReference type="PANTHER" id="PTHR13968:SF6">
    <property type="entry name" value="RNA-BINDING PROTEIN RALY"/>
    <property type="match status" value="1"/>
</dbReference>
<dbReference type="EMBL" id="JAGEUA010000005">
    <property type="protein sequence ID" value="KAL0978873.1"/>
    <property type="molecule type" value="Genomic_DNA"/>
</dbReference>
<organism evidence="8 9">
    <name type="scientific">Umbra pygmaea</name>
    <name type="common">Eastern mudminnow</name>
    <dbReference type="NCBI Taxonomy" id="75934"/>
    <lineage>
        <taxon>Eukaryota</taxon>
        <taxon>Metazoa</taxon>
        <taxon>Chordata</taxon>
        <taxon>Craniata</taxon>
        <taxon>Vertebrata</taxon>
        <taxon>Euteleostomi</taxon>
        <taxon>Actinopterygii</taxon>
        <taxon>Neopterygii</taxon>
        <taxon>Teleostei</taxon>
        <taxon>Protacanthopterygii</taxon>
        <taxon>Esociformes</taxon>
        <taxon>Umbridae</taxon>
        <taxon>Umbra</taxon>
    </lineage>
</organism>
<keyword evidence="2 4" id="KW-0694">RNA-binding</keyword>
<sequence>MKSYIQIYTKIYFMFVTKMSLKVQTSNVTNKNDPKSINSRVFIGNLNTAVVKKSDVETIFSKYGRVLGCSVHKGYAFVQYASERHARGAVIGENGRVLAGQNLDINMAGERMPNRPRVQDINMVGEPKPNRPKGLKRSAAALYSGYDFDYDYYREDFYDRLFEFRGRVSPVPRVVPVKRPRVPMPLVRRVKSLPVKLLARSSVLPSGTIKQKSVKSNELQAIKSELTQIKSNIDALLGRLEQITEDKHITAELRKAEERKSQMSQDESGSNTEDLGDEPHISDEDDSTQDECEDDDMENNHLSELDSILQ</sequence>
<dbReference type="AlphaFoldDB" id="A0ABD0XF40"/>
<evidence type="ECO:0000256" key="2">
    <source>
        <dbReference type="ARBA" id="ARBA00022884"/>
    </source>
</evidence>
<keyword evidence="9" id="KW-1185">Reference proteome</keyword>
<reference evidence="8 9" key="1">
    <citation type="submission" date="2024-06" db="EMBL/GenBank/DDBJ databases">
        <authorList>
            <person name="Pan Q."/>
            <person name="Wen M."/>
            <person name="Jouanno E."/>
            <person name="Zahm M."/>
            <person name="Klopp C."/>
            <person name="Cabau C."/>
            <person name="Louis A."/>
            <person name="Berthelot C."/>
            <person name="Parey E."/>
            <person name="Roest Crollius H."/>
            <person name="Montfort J."/>
            <person name="Robinson-Rechavi M."/>
            <person name="Bouchez O."/>
            <person name="Lampietro C."/>
            <person name="Lopez Roques C."/>
            <person name="Donnadieu C."/>
            <person name="Postlethwait J."/>
            <person name="Bobe J."/>
            <person name="Verreycken H."/>
            <person name="Guiguen Y."/>
        </authorList>
    </citation>
    <scope>NUCLEOTIDE SEQUENCE [LARGE SCALE GENOMIC DNA]</scope>
    <source>
        <strain evidence="8">Up_M1</strain>
        <tissue evidence="8">Testis</tissue>
    </source>
</reference>
<dbReference type="FunFam" id="3.30.70.330:FF:000019">
    <property type="entry name" value="heterogeneous nuclear ribonucleoproteins C1/C2 isoform X1"/>
    <property type="match status" value="1"/>
</dbReference>
<protein>
    <recommendedName>
        <fullName evidence="7">RRM domain-containing protein</fullName>
    </recommendedName>
</protein>
<feature type="coiled-coil region" evidence="5">
    <location>
        <begin position="219"/>
        <end position="246"/>
    </location>
</feature>
<evidence type="ECO:0000256" key="5">
    <source>
        <dbReference type="SAM" id="Coils"/>
    </source>
</evidence>
<dbReference type="GO" id="GO:0003723">
    <property type="term" value="F:RNA binding"/>
    <property type="evidence" value="ECO:0007669"/>
    <property type="project" value="UniProtKB-UniRule"/>
</dbReference>
<dbReference type="SMART" id="SM00360">
    <property type="entry name" value="RRM"/>
    <property type="match status" value="1"/>
</dbReference>
<name>A0ABD0XF40_UMBPY</name>
<dbReference type="SUPFAM" id="SSF54928">
    <property type="entry name" value="RNA-binding domain, RBD"/>
    <property type="match status" value="1"/>
</dbReference>
<dbReference type="PROSITE" id="PS50102">
    <property type="entry name" value="RRM"/>
    <property type="match status" value="1"/>
</dbReference>
<keyword evidence="3 5" id="KW-0175">Coiled coil</keyword>
<dbReference type="Pfam" id="PF00076">
    <property type="entry name" value="RRM_1"/>
    <property type="match status" value="1"/>
</dbReference>
<dbReference type="InterPro" id="IPR035979">
    <property type="entry name" value="RBD_domain_sf"/>
</dbReference>
<evidence type="ECO:0000256" key="6">
    <source>
        <dbReference type="SAM" id="MobiDB-lite"/>
    </source>
</evidence>
<feature type="compositionally biased region" description="Acidic residues" evidence="6">
    <location>
        <begin position="283"/>
        <end position="297"/>
    </location>
</feature>
<comment type="caution">
    <text evidence="8">The sequence shown here is derived from an EMBL/GenBank/DDBJ whole genome shotgun (WGS) entry which is preliminary data.</text>
</comment>
<comment type="similarity">
    <text evidence="1">Belongs to the RRM HNRPC family. RALY subfamily.</text>
</comment>
<dbReference type="InterPro" id="IPR051186">
    <property type="entry name" value="RRM_HNRPC/RALY_subfam"/>
</dbReference>
<dbReference type="InterPro" id="IPR000504">
    <property type="entry name" value="RRM_dom"/>
</dbReference>
<dbReference type="PANTHER" id="PTHR13968">
    <property type="entry name" value="HETEROGENEOUS NUCLEAR RIBONUCLEOPROTEIN"/>
    <property type="match status" value="1"/>
</dbReference>
<dbReference type="Gene3D" id="3.30.70.330">
    <property type="match status" value="1"/>
</dbReference>
<accession>A0ABD0XF40</accession>
<evidence type="ECO:0000256" key="4">
    <source>
        <dbReference type="PROSITE-ProRule" id="PRU00176"/>
    </source>
</evidence>
<evidence type="ECO:0000313" key="8">
    <source>
        <dbReference type="EMBL" id="KAL0978873.1"/>
    </source>
</evidence>
<feature type="compositionally biased region" description="Polar residues" evidence="6">
    <location>
        <begin position="262"/>
        <end position="273"/>
    </location>
</feature>
<evidence type="ECO:0000259" key="7">
    <source>
        <dbReference type="PROSITE" id="PS50102"/>
    </source>
</evidence>
<feature type="domain" description="RRM" evidence="7">
    <location>
        <begin position="39"/>
        <end position="110"/>
    </location>
</feature>
<proteinExistence type="inferred from homology"/>
<dbReference type="InterPro" id="IPR012677">
    <property type="entry name" value="Nucleotide-bd_a/b_plait_sf"/>
</dbReference>
<evidence type="ECO:0000256" key="3">
    <source>
        <dbReference type="ARBA" id="ARBA00023054"/>
    </source>
</evidence>
<dbReference type="Proteomes" id="UP001557470">
    <property type="component" value="Unassembled WGS sequence"/>
</dbReference>
<dbReference type="InterPro" id="IPR017347">
    <property type="entry name" value="hnRNP_C"/>
</dbReference>